<accession>A0A2T7Q0A2</accession>
<dbReference type="PROSITE" id="PS51939">
    <property type="entry name" value="XRRM"/>
    <property type="match status" value="1"/>
</dbReference>
<dbReference type="Pfam" id="PF08777">
    <property type="entry name" value="RRM_3"/>
    <property type="match status" value="1"/>
</dbReference>
<proteinExistence type="predicted"/>
<evidence type="ECO:0000256" key="3">
    <source>
        <dbReference type="ARBA" id="ARBA00023242"/>
    </source>
</evidence>
<dbReference type="OrthoDB" id="439993at2759"/>
<feature type="domain" description="HTH La-type RNA-binding" evidence="7">
    <location>
        <begin position="7"/>
        <end position="99"/>
    </location>
</feature>
<dbReference type="STRING" id="400727.A0A2T7Q0A2"/>
<dbReference type="SMART" id="SM00360">
    <property type="entry name" value="RRM"/>
    <property type="match status" value="2"/>
</dbReference>
<protein>
    <recommendedName>
        <fullName evidence="11">Lupus La protein</fullName>
    </recommendedName>
</protein>
<evidence type="ECO:0000259" key="8">
    <source>
        <dbReference type="PROSITE" id="PS51939"/>
    </source>
</evidence>
<dbReference type="SUPFAM" id="SSF46785">
    <property type="entry name" value="Winged helix' DNA-binding domain"/>
    <property type="match status" value="1"/>
</dbReference>
<dbReference type="GO" id="GO:0005634">
    <property type="term" value="C:nucleus"/>
    <property type="evidence" value="ECO:0007669"/>
    <property type="project" value="UniProtKB-SubCell"/>
</dbReference>
<dbReference type="PANTHER" id="PTHR22792:SF166">
    <property type="entry name" value="LUPUS LA PROTEIN HOMOLOG"/>
    <property type="match status" value="1"/>
</dbReference>
<dbReference type="Pfam" id="PF00076">
    <property type="entry name" value="RRM_1"/>
    <property type="match status" value="1"/>
</dbReference>
<feature type="compositionally biased region" description="Basic and acidic residues" evidence="5">
    <location>
        <begin position="344"/>
        <end position="370"/>
    </location>
</feature>
<dbReference type="Gene3D" id="1.10.10.10">
    <property type="entry name" value="Winged helix-like DNA-binding domain superfamily/Winged helix DNA-binding domain"/>
    <property type="match status" value="1"/>
</dbReference>
<dbReference type="InterPro" id="IPR000504">
    <property type="entry name" value="RRM_dom"/>
</dbReference>
<reference evidence="9 10" key="1">
    <citation type="submission" date="2018-04" db="EMBL/GenBank/DDBJ databases">
        <title>The genome of golden apple snail Pomacea canaliculata provides insight into stress tolerance and invasive adaptation.</title>
        <authorList>
            <person name="Liu C."/>
            <person name="Liu B."/>
            <person name="Ren Y."/>
            <person name="Zhang Y."/>
            <person name="Wang H."/>
            <person name="Li S."/>
            <person name="Jiang F."/>
            <person name="Yin L."/>
            <person name="Zhang G."/>
            <person name="Qian W."/>
            <person name="Fan W."/>
        </authorList>
    </citation>
    <scope>NUCLEOTIDE SEQUENCE [LARGE SCALE GENOMIC DNA]</scope>
    <source>
        <strain evidence="9">SZHN2017</strain>
        <tissue evidence="9">Muscle</tissue>
    </source>
</reference>
<feature type="compositionally biased region" description="Basic residues" evidence="5">
    <location>
        <begin position="324"/>
        <end position="343"/>
    </location>
</feature>
<name>A0A2T7Q0A2_POMCA</name>
<evidence type="ECO:0000313" key="10">
    <source>
        <dbReference type="Proteomes" id="UP000245119"/>
    </source>
</evidence>
<dbReference type="GO" id="GO:0003729">
    <property type="term" value="F:mRNA binding"/>
    <property type="evidence" value="ECO:0007669"/>
    <property type="project" value="TreeGrafter"/>
</dbReference>
<evidence type="ECO:0000256" key="1">
    <source>
        <dbReference type="ARBA" id="ARBA00004123"/>
    </source>
</evidence>
<evidence type="ECO:0000313" key="9">
    <source>
        <dbReference type="EMBL" id="PVD39102.1"/>
    </source>
</evidence>
<dbReference type="GO" id="GO:1990904">
    <property type="term" value="C:ribonucleoprotein complex"/>
    <property type="evidence" value="ECO:0007669"/>
    <property type="project" value="UniProtKB-UniRule"/>
</dbReference>
<keyword evidence="10" id="KW-1185">Reference proteome</keyword>
<sequence>MAGENGQSEVTALEKRIIRQVEYYFGDMNLPKDKFLQEKIKEDDGWVSMDVMLNFNRLKCLSDDKDAICTALRKSSTGLIEVDETSTKIRRSPLKPLPDNTKERKDDIQARSVYVKGFPQDSTLDSLLEFFEKHGKIDNLFMRRKAKNDKTFKGSVMVVFSNRDEEDKFLAIQDLQYNDVSLIKMTKEEYFKKKSEEIKQRKLGNDTLKAQEKKAEEDKTLQEKITKGAVLFMKGLPAETKLEDIKGFFEKFGKVAWVEFNQGEDKALVRFGEGNAQSVREKALEAGEGKIVIKEAELETRILEGEEELEYWRKMFRDLAERSNRRRNQQSQSRKRKGGFKSRKGNEKGSHGGDEDGEPKPKAMKKDDKSLSVQAEAESCEPQAMEVKTEDAKNTPVKSEKHEKSAVEIKTGTDGVKQEND</sequence>
<evidence type="ECO:0000256" key="5">
    <source>
        <dbReference type="SAM" id="MobiDB-lite"/>
    </source>
</evidence>
<dbReference type="InterPro" id="IPR012677">
    <property type="entry name" value="Nucleotide-bd_a/b_plait_sf"/>
</dbReference>
<dbReference type="Gene3D" id="3.30.70.330">
    <property type="match status" value="2"/>
</dbReference>
<evidence type="ECO:0000256" key="2">
    <source>
        <dbReference type="ARBA" id="ARBA00022884"/>
    </source>
</evidence>
<dbReference type="PROSITE" id="PS50102">
    <property type="entry name" value="RRM"/>
    <property type="match status" value="1"/>
</dbReference>
<dbReference type="InterPro" id="IPR045180">
    <property type="entry name" value="La_dom_prot"/>
</dbReference>
<dbReference type="Pfam" id="PF05383">
    <property type="entry name" value="La"/>
    <property type="match status" value="1"/>
</dbReference>
<evidence type="ECO:0000259" key="6">
    <source>
        <dbReference type="PROSITE" id="PS50102"/>
    </source>
</evidence>
<gene>
    <name evidence="9" type="ORF">C0Q70_01730</name>
</gene>
<dbReference type="GO" id="GO:0010494">
    <property type="term" value="C:cytoplasmic stress granule"/>
    <property type="evidence" value="ECO:0007669"/>
    <property type="project" value="TreeGrafter"/>
</dbReference>
<keyword evidence="3" id="KW-0539">Nucleus</keyword>
<dbReference type="OMA" id="QFERSIY"/>
<feature type="region of interest" description="Disordered" evidence="5">
    <location>
        <begin position="322"/>
        <end position="421"/>
    </location>
</feature>
<dbReference type="InterPro" id="IPR036388">
    <property type="entry name" value="WH-like_DNA-bd_sf"/>
</dbReference>
<dbReference type="InterPro" id="IPR036390">
    <property type="entry name" value="WH_DNA-bd_sf"/>
</dbReference>
<evidence type="ECO:0008006" key="11">
    <source>
        <dbReference type="Google" id="ProtNLM"/>
    </source>
</evidence>
<dbReference type="EMBL" id="PZQS01000001">
    <property type="protein sequence ID" value="PVD39102.1"/>
    <property type="molecule type" value="Genomic_DNA"/>
</dbReference>
<dbReference type="GO" id="GO:0045727">
    <property type="term" value="P:positive regulation of translation"/>
    <property type="evidence" value="ECO:0007669"/>
    <property type="project" value="TreeGrafter"/>
</dbReference>
<dbReference type="SMART" id="SM00715">
    <property type="entry name" value="LA"/>
    <property type="match status" value="1"/>
</dbReference>
<comment type="caution">
    <text evidence="9">The sequence shown here is derived from an EMBL/GenBank/DDBJ whole genome shotgun (WGS) entry which is preliminary data.</text>
</comment>
<dbReference type="GO" id="GO:0005829">
    <property type="term" value="C:cytosol"/>
    <property type="evidence" value="ECO:0007669"/>
    <property type="project" value="TreeGrafter"/>
</dbReference>
<comment type="subcellular location">
    <subcellularLocation>
        <location evidence="1">Nucleus</location>
    </subcellularLocation>
</comment>
<dbReference type="InterPro" id="IPR014886">
    <property type="entry name" value="La_xRRM"/>
</dbReference>
<evidence type="ECO:0000256" key="4">
    <source>
        <dbReference type="PROSITE-ProRule" id="PRU00332"/>
    </source>
</evidence>
<dbReference type="AlphaFoldDB" id="A0A2T7Q0A2"/>
<organism evidence="9 10">
    <name type="scientific">Pomacea canaliculata</name>
    <name type="common">Golden apple snail</name>
    <dbReference type="NCBI Taxonomy" id="400727"/>
    <lineage>
        <taxon>Eukaryota</taxon>
        <taxon>Metazoa</taxon>
        <taxon>Spiralia</taxon>
        <taxon>Lophotrochozoa</taxon>
        <taxon>Mollusca</taxon>
        <taxon>Gastropoda</taxon>
        <taxon>Caenogastropoda</taxon>
        <taxon>Architaenioglossa</taxon>
        <taxon>Ampullarioidea</taxon>
        <taxon>Ampullariidae</taxon>
        <taxon>Pomacea</taxon>
    </lineage>
</organism>
<keyword evidence="2 4" id="KW-0694">RNA-binding</keyword>
<dbReference type="SUPFAM" id="SSF54928">
    <property type="entry name" value="RNA-binding domain, RBD"/>
    <property type="match status" value="1"/>
</dbReference>
<feature type="domain" description="RRM" evidence="6">
    <location>
        <begin position="111"/>
        <end position="215"/>
    </location>
</feature>
<dbReference type="InterPro" id="IPR002344">
    <property type="entry name" value="Lupus_La"/>
</dbReference>
<dbReference type="InterPro" id="IPR006630">
    <property type="entry name" value="La_HTH"/>
</dbReference>
<dbReference type="GO" id="GO:0008033">
    <property type="term" value="P:tRNA processing"/>
    <property type="evidence" value="ECO:0007669"/>
    <property type="project" value="TreeGrafter"/>
</dbReference>
<dbReference type="Proteomes" id="UP000245119">
    <property type="component" value="Linkage Group LG1"/>
</dbReference>
<dbReference type="InterPro" id="IPR035979">
    <property type="entry name" value="RBD_domain_sf"/>
</dbReference>
<feature type="domain" description="XRRM" evidence="8">
    <location>
        <begin position="224"/>
        <end position="348"/>
    </location>
</feature>
<dbReference type="PRINTS" id="PR00302">
    <property type="entry name" value="LUPUSLA"/>
</dbReference>
<evidence type="ECO:0000259" key="7">
    <source>
        <dbReference type="PROSITE" id="PS50961"/>
    </source>
</evidence>
<feature type="compositionally biased region" description="Basic and acidic residues" evidence="5">
    <location>
        <begin position="387"/>
        <end position="407"/>
    </location>
</feature>
<dbReference type="PROSITE" id="PS50961">
    <property type="entry name" value="HTH_LA"/>
    <property type="match status" value="1"/>
</dbReference>
<dbReference type="PANTHER" id="PTHR22792">
    <property type="entry name" value="LUPUS LA PROTEIN-RELATED"/>
    <property type="match status" value="1"/>
</dbReference>
<dbReference type="CDD" id="cd08028">
    <property type="entry name" value="LARP_3"/>
    <property type="match status" value="1"/>
</dbReference>
<dbReference type="CDD" id="cd12291">
    <property type="entry name" value="RRM1_La"/>
    <property type="match status" value="1"/>
</dbReference>